<name>A0AA39ID78_9AGAR</name>
<accession>A0AA39ID78</accession>
<evidence type="ECO:0000313" key="2">
    <source>
        <dbReference type="Proteomes" id="UP001175226"/>
    </source>
</evidence>
<comment type="caution">
    <text evidence="1">The sequence shown here is derived from an EMBL/GenBank/DDBJ whole genome shotgun (WGS) entry which is preliminary data.</text>
</comment>
<dbReference type="AlphaFoldDB" id="A0AA39ID78"/>
<organism evidence="1 2">
    <name type="scientific">Armillaria borealis</name>
    <dbReference type="NCBI Taxonomy" id="47425"/>
    <lineage>
        <taxon>Eukaryota</taxon>
        <taxon>Fungi</taxon>
        <taxon>Dikarya</taxon>
        <taxon>Basidiomycota</taxon>
        <taxon>Agaricomycotina</taxon>
        <taxon>Agaricomycetes</taxon>
        <taxon>Agaricomycetidae</taxon>
        <taxon>Agaricales</taxon>
        <taxon>Marasmiineae</taxon>
        <taxon>Physalacriaceae</taxon>
        <taxon>Armillaria</taxon>
    </lineage>
</organism>
<keyword evidence="2" id="KW-1185">Reference proteome</keyword>
<protein>
    <submittedName>
        <fullName evidence="1">Uncharacterized protein</fullName>
    </submittedName>
</protein>
<evidence type="ECO:0000313" key="1">
    <source>
        <dbReference type="EMBL" id="KAK0421421.1"/>
    </source>
</evidence>
<reference evidence="1" key="1">
    <citation type="submission" date="2023-06" db="EMBL/GenBank/DDBJ databases">
        <authorList>
            <consortium name="Lawrence Berkeley National Laboratory"/>
            <person name="Ahrendt S."/>
            <person name="Sahu N."/>
            <person name="Indic B."/>
            <person name="Wong-Bajracharya J."/>
            <person name="Merenyi Z."/>
            <person name="Ke H.-M."/>
            <person name="Monk M."/>
            <person name="Kocsube S."/>
            <person name="Drula E."/>
            <person name="Lipzen A."/>
            <person name="Balint B."/>
            <person name="Henrissat B."/>
            <person name="Andreopoulos B."/>
            <person name="Martin F.M."/>
            <person name="Harder C.B."/>
            <person name="Rigling D."/>
            <person name="Ford K.L."/>
            <person name="Foster G.D."/>
            <person name="Pangilinan J."/>
            <person name="Papanicolaou A."/>
            <person name="Barry K."/>
            <person name="LaButti K."/>
            <person name="Viragh M."/>
            <person name="Koriabine M."/>
            <person name="Yan M."/>
            <person name="Riley R."/>
            <person name="Champramary S."/>
            <person name="Plett K.L."/>
            <person name="Tsai I.J."/>
            <person name="Slot J."/>
            <person name="Sipos G."/>
            <person name="Plett J."/>
            <person name="Nagy L.G."/>
            <person name="Grigoriev I.V."/>
        </authorList>
    </citation>
    <scope>NUCLEOTIDE SEQUENCE</scope>
    <source>
        <strain evidence="1">FPL87.14</strain>
    </source>
</reference>
<proteinExistence type="predicted"/>
<sequence length="94" mass="10033">MDLQTYLLRTPALVTRRGFGEGKEVIGNGLANACTEAVSSSRIVGNDRSSLFSPNAGIDDDFLPPYFTSGFTLMTSKLHEDSLSFACLPSVSLG</sequence>
<dbReference type="Proteomes" id="UP001175226">
    <property type="component" value="Unassembled WGS sequence"/>
</dbReference>
<dbReference type="EMBL" id="JAUEPT010000813">
    <property type="protein sequence ID" value="KAK0421421.1"/>
    <property type="molecule type" value="Genomic_DNA"/>
</dbReference>
<gene>
    <name evidence="1" type="ORF">EV421DRAFT_1918138</name>
</gene>